<evidence type="ECO:0000256" key="2">
    <source>
        <dbReference type="SAM" id="Phobius"/>
    </source>
</evidence>
<keyword evidence="2" id="KW-1133">Transmembrane helix</keyword>
<accession>A0A9P8FQI4</accession>
<dbReference type="EMBL" id="JAHFXS010001010">
    <property type="protein sequence ID" value="KAG9980286.1"/>
    <property type="molecule type" value="Genomic_DNA"/>
</dbReference>
<evidence type="ECO:0000256" key="1">
    <source>
        <dbReference type="SAM" id="MobiDB-lite"/>
    </source>
</evidence>
<name>A0A9P8FQI4_AURME</name>
<evidence type="ECO:0000313" key="5">
    <source>
        <dbReference type="Proteomes" id="UP000729357"/>
    </source>
</evidence>
<sequence>TTHAKVDRAARLMLMFPIAYIILTLPLSAGRMWSMAHHQYNIHEGYQLASGALIACSGMVDCLLYTLTRRSLVQSATSSENKSTTSGLDSYDLSRLNGITQTRTVTVTGDRVSTISSTTHVTDDDDAYSMRTISTSPKRKNHHLREPARTHSPTSSVDRIMGVEGLDPRKPAHKVQISTCEARMSEDVDSLRDSEGSESPVHVMRGLAKMVKLPNLTDRK</sequence>
<keyword evidence="2" id="KW-0812">Transmembrane</keyword>
<reference evidence="4" key="1">
    <citation type="journal article" date="2021" name="J Fungi (Basel)">
        <title>Virulence traits and population genomics of the black yeast Aureobasidium melanogenum.</title>
        <authorList>
            <person name="Cernosa A."/>
            <person name="Sun X."/>
            <person name="Gostincar C."/>
            <person name="Fang C."/>
            <person name="Gunde-Cimerman N."/>
            <person name="Song Z."/>
        </authorList>
    </citation>
    <scope>NUCLEOTIDE SEQUENCE</scope>
    <source>
        <strain evidence="4">EXF-9298</strain>
    </source>
</reference>
<feature type="non-terminal residue" evidence="4">
    <location>
        <position position="1"/>
    </location>
</feature>
<feature type="domain" description="G protein-coupled receptor GPR1/2/3 C-terminal" evidence="3">
    <location>
        <begin position="3"/>
        <end position="71"/>
    </location>
</feature>
<evidence type="ECO:0000313" key="4">
    <source>
        <dbReference type="EMBL" id="KAG9980286.1"/>
    </source>
</evidence>
<organism evidence="4 5">
    <name type="scientific">Aureobasidium melanogenum</name>
    <name type="common">Aureobasidium pullulans var. melanogenum</name>
    <dbReference type="NCBI Taxonomy" id="46634"/>
    <lineage>
        <taxon>Eukaryota</taxon>
        <taxon>Fungi</taxon>
        <taxon>Dikarya</taxon>
        <taxon>Ascomycota</taxon>
        <taxon>Pezizomycotina</taxon>
        <taxon>Dothideomycetes</taxon>
        <taxon>Dothideomycetidae</taxon>
        <taxon>Dothideales</taxon>
        <taxon>Saccotheciaceae</taxon>
        <taxon>Aureobasidium</taxon>
    </lineage>
</organism>
<proteinExistence type="predicted"/>
<dbReference type="Proteomes" id="UP000729357">
    <property type="component" value="Unassembled WGS sequence"/>
</dbReference>
<feature type="transmembrane region" description="Helical" evidence="2">
    <location>
        <begin position="45"/>
        <end position="67"/>
    </location>
</feature>
<gene>
    <name evidence="4" type="ORF">KCU98_g8250</name>
</gene>
<feature type="non-terminal residue" evidence="4">
    <location>
        <position position="220"/>
    </location>
</feature>
<comment type="caution">
    <text evidence="4">The sequence shown here is derived from an EMBL/GenBank/DDBJ whole genome shotgun (WGS) entry which is preliminary data.</text>
</comment>
<feature type="region of interest" description="Disordered" evidence="1">
    <location>
        <begin position="137"/>
        <end position="156"/>
    </location>
</feature>
<dbReference type="Pfam" id="PF11970">
    <property type="entry name" value="GPR_Gpa2_C"/>
    <property type="match status" value="1"/>
</dbReference>
<keyword evidence="5" id="KW-1185">Reference proteome</keyword>
<reference evidence="4" key="2">
    <citation type="submission" date="2021-08" db="EMBL/GenBank/DDBJ databases">
        <authorList>
            <person name="Gostincar C."/>
            <person name="Sun X."/>
            <person name="Song Z."/>
            <person name="Gunde-Cimerman N."/>
        </authorList>
    </citation>
    <scope>NUCLEOTIDE SEQUENCE</scope>
    <source>
        <strain evidence="4">EXF-9298</strain>
    </source>
</reference>
<keyword evidence="2" id="KW-0472">Membrane</keyword>
<dbReference type="AlphaFoldDB" id="A0A9P8FQI4"/>
<protein>
    <recommendedName>
        <fullName evidence="3">G protein-coupled receptor GPR1/2/3 C-terminal domain-containing protein</fullName>
    </recommendedName>
</protein>
<feature type="transmembrane region" description="Helical" evidence="2">
    <location>
        <begin position="12"/>
        <end position="33"/>
    </location>
</feature>
<dbReference type="InterPro" id="IPR022596">
    <property type="entry name" value="GPR1/2/3_C"/>
</dbReference>
<evidence type="ECO:0000259" key="3">
    <source>
        <dbReference type="Pfam" id="PF11970"/>
    </source>
</evidence>